<gene>
    <name evidence="1" type="ORF">AVEN_100920_1</name>
</gene>
<evidence type="ECO:0000313" key="1">
    <source>
        <dbReference type="EMBL" id="GBL84070.1"/>
    </source>
</evidence>
<evidence type="ECO:0000313" key="2">
    <source>
        <dbReference type="Proteomes" id="UP000499080"/>
    </source>
</evidence>
<keyword evidence="2" id="KW-1185">Reference proteome</keyword>
<sequence>MTTKCPFKLWRLICHLCRQASDTEWNVALLSPTPRNPSGRKLHVAGFRFERRCPTYGVVVRVSLSDDAKTPTCLIHYLSMKRPAGVHGMLFLTRPWTVSVSYLWWGVLDRTLEGFDGFTLRYNIHPNTVILLISDYS</sequence>
<name>A0A4Y2AW30_ARAVE</name>
<organism evidence="1 2">
    <name type="scientific">Araneus ventricosus</name>
    <name type="common">Orbweaver spider</name>
    <name type="synonym">Epeira ventricosa</name>
    <dbReference type="NCBI Taxonomy" id="182803"/>
    <lineage>
        <taxon>Eukaryota</taxon>
        <taxon>Metazoa</taxon>
        <taxon>Ecdysozoa</taxon>
        <taxon>Arthropoda</taxon>
        <taxon>Chelicerata</taxon>
        <taxon>Arachnida</taxon>
        <taxon>Araneae</taxon>
        <taxon>Araneomorphae</taxon>
        <taxon>Entelegynae</taxon>
        <taxon>Araneoidea</taxon>
        <taxon>Araneidae</taxon>
        <taxon>Araneus</taxon>
    </lineage>
</organism>
<dbReference type="AlphaFoldDB" id="A0A4Y2AW30"/>
<dbReference type="EMBL" id="BGPR01000035">
    <property type="protein sequence ID" value="GBL84070.1"/>
    <property type="molecule type" value="Genomic_DNA"/>
</dbReference>
<reference evidence="1 2" key="1">
    <citation type="journal article" date="2019" name="Sci. Rep.">
        <title>Orb-weaving spider Araneus ventricosus genome elucidates the spidroin gene catalogue.</title>
        <authorList>
            <person name="Kono N."/>
            <person name="Nakamura H."/>
            <person name="Ohtoshi R."/>
            <person name="Moran D.A.P."/>
            <person name="Shinohara A."/>
            <person name="Yoshida Y."/>
            <person name="Fujiwara M."/>
            <person name="Mori M."/>
            <person name="Tomita M."/>
            <person name="Arakawa K."/>
        </authorList>
    </citation>
    <scope>NUCLEOTIDE SEQUENCE [LARGE SCALE GENOMIC DNA]</scope>
</reference>
<comment type="caution">
    <text evidence="1">The sequence shown here is derived from an EMBL/GenBank/DDBJ whole genome shotgun (WGS) entry which is preliminary data.</text>
</comment>
<protein>
    <submittedName>
        <fullName evidence="1">Uncharacterized protein</fullName>
    </submittedName>
</protein>
<proteinExistence type="predicted"/>
<accession>A0A4Y2AW30</accession>
<dbReference type="Proteomes" id="UP000499080">
    <property type="component" value="Unassembled WGS sequence"/>
</dbReference>